<evidence type="ECO:0000313" key="9">
    <source>
        <dbReference type="Proteomes" id="UP000539538"/>
    </source>
</evidence>
<dbReference type="RefSeq" id="WP_183262655.1">
    <property type="nucleotide sequence ID" value="NZ_BAAAVZ010000002.1"/>
</dbReference>
<sequence length="437" mass="46766">MRDSVNSLRVKGAYTEGKWMTSPYSRDPRAIGTDAPREVVVRDITLRNIEQMPGVNLAPAVRHRLMEEIVAVGVAEIQLSMFGRGHTLESMSEDVRRVKAVNPACRMIMTGGRSEDDVKLARDAGIEIVQFGGAPAAGAAPIRIGGAFQAAWEGKDWRKSMVPVNKEQQNARVLLLIEACLAVGVEPSCTINQVNYADDEYIVEYASLVGKAGTKGILLADGPSGCAPEAFAYMTRLAKKHAPNAKIFVHPHNGFALANANSLAGVVAGAEGIEVTVNGYCSISGQADLAHVATSLEALYGIRTGIKLAELTRLARVAEEIIGQPISPMHPITGTSAFACGGSDSVIQELDIDPLIHWSLIPELVGNKRQWTITRATGNFSMWEKLDQLGIEADREHIEPVLEACLAKIRETGKPLSDEVIGAIAVGVISQMAAVTA</sequence>
<feature type="domain" description="Pyruvate carboxyltransferase" evidence="7">
    <location>
        <begin position="39"/>
        <end position="312"/>
    </location>
</feature>
<dbReference type="Pfam" id="PF00682">
    <property type="entry name" value="HMGL-like"/>
    <property type="match status" value="1"/>
</dbReference>
<dbReference type="PANTHER" id="PTHR42880:SF1">
    <property type="entry name" value="ISOPROPYLMALATE_HOMOCITRATE_CITRAMALATE SYNTHASE FAMILY PROTEIN"/>
    <property type="match status" value="1"/>
</dbReference>
<dbReference type="Proteomes" id="UP000539538">
    <property type="component" value="Unassembled WGS sequence"/>
</dbReference>
<keyword evidence="5" id="KW-0808">Transferase</keyword>
<organism evidence="8 9">
    <name type="scientific">Aminobacter niigataensis</name>
    <dbReference type="NCBI Taxonomy" id="83265"/>
    <lineage>
        <taxon>Bacteria</taxon>
        <taxon>Pseudomonadati</taxon>
        <taxon>Pseudomonadota</taxon>
        <taxon>Alphaproteobacteria</taxon>
        <taxon>Hyphomicrobiales</taxon>
        <taxon>Phyllobacteriaceae</taxon>
        <taxon>Aminobacter</taxon>
    </lineage>
</organism>
<evidence type="ECO:0000256" key="5">
    <source>
        <dbReference type="ARBA" id="ARBA00022679"/>
    </source>
</evidence>
<keyword evidence="9" id="KW-1185">Reference proteome</keyword>
<evidence type="ECO:0000256" key="6">
    <source>
        <dbReference type="ARBA" id="ARBA00048019"/>
    </source>
</evidence>
<dbReference type="InterPro" id="IPR013785">
    <property type="entry name" value="Aldolase_TIM"/>
</dbReference>
<comment type="function">
    <text evidence="1">This protein is a Fe-Mo-cofactor biosynthetic component.</text>
</comment>
<accession>A0ABR6L1C4</accession>
<dbReference type="EMBL" id="JACHOT010000002">
    <property type="protein sequence ID" value="MBB4650602.1"/>
    <property type="molecule type" value="Genomic_DNA"/>
</dbReference>
<evidence type="ECO:0000259" key="7">
    <source>
        <dbReference type="PROSITE" id="PS50991"/>
    </source>
</evidence>
<comment type="catalytic activity">
    <reaction evidence="6">
        <text>acetyl-CoA + 2-oxoglutarate + H2O = (2R)-homocitrate + CoA + H(+)</text>
        <dbReference type="Rhea" id="RHEA:12929"/>
        <dbReference type="ChEBI" id="CHEBI:15377"/>
        <dbReference type="ChEBI" id="CHEBI:15378"/>
        <dbReference type="ChEBI" id="CHEBI:16810"/>
        <dbReference type="ChEBI" id="CHEBI:57287"/>
        <dbReference type="ChEBI" id="CHEBI:57288"/>
        <dbReference type="ChEBI" id="CHEBI:58884"/>
        <dbReference type="EC" id="2.3.3.14"/>
    </reaction>
</comment>
<reference evidence="8 9" key="1">
    <citation type="submission" date="2020-08" db="EMBL/GenBank/DDBJ databases">
        <title>Genomic Encyclopedia of Type Strains, Phase IV (KMG-IV): sequencing the most valuable type-strain genomes for metagenomic binning, comparative biology and taxonomic classification.</title>
        <authorList>
            <person name="Goeker M."/>
        </authorList>
    </citation>
    <scope>NUCLEOTIDE SEQUENCE [LARGE SCALE GENOMIC DNA]</scope>
    <source>
        <strain evidence="8 9">DSM 7050</strain>
    </source>
</reference>
<dbReference type="CDD" id="cd03174">
    <property type="entry name" value="DRE_TIM_metallolyase"/>
    <property type="match status" value="1"/>
</dbReference>
<dbReference type="EC" id="2.3.3.14" evidence="3"/>
<evidence type="ECO:0000256" key="3">
    <source>
        <dbReference type="ARBA" id="ARBA00012974"/>
    </source>
</evidence>
<dbReference type="SUPFAM" id="SSF51569">
    <property type="entry name" value="Aldolase"/>
    <property type="match status" value="1"/>
</dbReference>
<comment type="similarity">
    <text evidence="2">Belongs to the alpha-IPM synthase/homocitrate synthase family.</text>
</comment>
<gene>
    <name evidence="8" type="ORF">GGQ99_002357</name>
</gene>
<dbReference type="InterPro" id="IPR000891">
    <property type="entry name" value="PYR_CT"/>
</dbReference>
<evidence type="ECO:0000256" key="2">
    <source>
        <dbReference type="ARBA" id="ARBA00006154"/>
    </source>
</evidence>
<dbReference type="PANTHER" id="PTHR42880">
    <property type="entry name" value="HOMOCITRATE SYNTHASE"/>
    <property type="match status" value="1"/>
</dbReference>
<dbReference type="Gene3D" id="3.20.20.70">
    <property type="entry name" value="Aldolase class I"/>
    <property type="match status" value="1"/>
</dbReference>
<evidence type="ECO:0000256" key="4">
    <source>
        <dbReference type="ARBA" id="ARBA00020735"/>
    </source>
</evidence>
<name>A0ABR6L1C4_9HYPH</name>
<proteinExistence type="inferred from homology"/>
<comment type="caution">
    <text evidence="8">The sequence shown here is derived from an EMBL/GenBank/DDBJ whole genome shotgun (WGS) entry which is preliminary data.</text>
</comment>
<protein>
    <recommendedName>
        <fullName evidence="4">Homocitrate synthase</fullName>
        <ecNumber evidence="3">2.3.3.14</ecNumber>
    </recommendedName>
</protein>
<evidence type="ECO:0000256" key="1">
    <source>
        <dbReference type="ARBA" id="ARBA00003050"/>
    </source>
</evidence>
<dbReference type="PROSITE" id="PS50991">
    <property type="entry name" value="PYR_CT"/>
    <property type="match status" value="1"/>
</dbReference>
<evidence type="ECO:0000313" key="8">
    <source>
        <dbReference type="EMBL" id="MBB4650602.1"/>
    </source>
</evidence>